<dbReference type="AlphaFoldDB" id="A0A8C6J3W3"/>
<comment type="function">
    <text evidence="8">Phospholipid scramblase that promotes phosphatidylserine exposure on apoptotic cell surface. Phosphatidylserine is a specific marker only present at the surface of apoptotic cells and acts as a specific signal for engulfment.</text>
</comment>
<dbReference type="GO" id="GO:0005886">
    <property type="term" value="C:plasma membrane"/>
    <property type="evidence" value="ECO:0007669"/>
    <property type="project" value="UniProtKB-SubCell"/>
</dbReference>
<feature type="transmembrane region" description="Helical" evidence="9">
    <location>
        <begin position="115"/>
        <end position="132"/>
    </location>
</feature>
<dbReference type="InterPro" id="IPR050895">
    <property type="entry name" value="XK-related_scramblase"/>
</dbReference>
<dbReference type="InterPro" id="IPR018629">
    <property type="entry name" value="XK-rel"/>
</dbReference>
<reference evidence="11" key="2">
    <citation type="submission" date="2025-08" db="UniProtKB">
        <authorList>
            <consortium name="Ensembl"/>
        </authorList>
    </citation>
    <scope>IDENTIFICATION</scope>
</reference>
<evidence type="ECO:0000313" key="12">
    <source>
        <dbReference type="Proteomes" id="UP000694405"/>
    </source>
</evidence>
<proteinExistence type="inferred from homology"/>
<evidence type="ECO:0000256" key="7">
    <source>
        <dbReference type="ARBA" id="ARBA00024479"/>
    </source>
</evidence>
<evidence type="ECO:0000256" key="6">
    <source>
        <dbReference type="ARBA" id="ARBA00023136"/>
    </source>
</evidence>
<evidence type="ECO:0000256" key="9">
    <source>
        <dbReference type="RuleBase" id="RU910716"/>
    </source>
</evidence>
<keyword evidence="5 9" id="KW-1133">Transmembrane helix</keyword>
<comment type="subcellular location">
    <subcellularLocation>
        <location evidence="1">Cell membrane</location>
        <topology evidence="1">Multi-pass membrane protein</topology>
    </subcellularLocation>
    <subcellularLocation>
        <location evidence="9">Membrane</location>
        <topology evidence="9">Multi-pass membrane protein</topology>
    </subcellularLocation>
</comment>
<dbReference type="GO" id="GO:1902742">
    <property type="term" value="P:apoptotic process involved in development"/>
    <property type="evidence" value="ECO:0007669"/>
    <property type="project" value="TreeGrafter"/>
</dbReference>
<keyword evidence="4 9" id="KW-0812">Transmembrane</keyword>
<evidence type="ECO:0000256" key="1">
    <source>
        <dbReference type="ARBA" id="ARBA00004651"/>
    </source>
</evidence>
<feature type="transmembrane region" description="Helical" evidence="9">
    <location>
        <begin position="469"/>
        <end position="488"/>
    </location>
</feature>
<evidence type="ECO:0000256" key="2">
    <source>
        <dbReference type="ARBA" id="ARBA00008789"/>
    </source>
</evidence>
<feature type="transmembrane region" description="Helical" evidence="9">
    <location>
        <begin position="500"/>
        <end position="523"/>
    </location>
</feature>
<evidence type="ECO:0000256" key="8">
    <source>
        <dbReference type="ARBA" id="ARBA00045305"/>
    </source>
</evidence>
<accession>A0A8V5FZF1</accession>
<evidence type="ECO:0000256" key="10">
    <source>
        <dbReference type="SAM" id="MobiDB-lite"/>
    </source>
</evidence>
<dbReference type="Ensembl" id="ENSMUNT00000009109.2">
    <property type="protein sequence ID" value="ENSMUNP00000007884.2"/>
    <property type="gene ID" value="ENSMUNG00000006296.2"/>
</dbReference>
<dbReference type="PANTHER" id="PTHR16024:SF16">
    <property type="entry name" value="XK-RELATED PROTEIN 4"/>
    <property type="match status" value="1"/>
</dbReference>
<dbReference type="GO" id="GO:0043652">
    <property type="term" value="P:engulfment of apoptotic cell"/>
    <property type="evidence" value="ECO:0007669"/>
    <property type="project" value="TreeGrafter"/>
</dbReference>
<dbReference type="GO" id="GO:0070782">
    <property type="term" value="P:phosphatidylserine exposure on apoptotic cell surface"/>
    <property type="evidence" value="ECO:0007669"/>
    <property type="project" value="TreeGrafter"/>
</dbReference>
<comment type="catalytic activity">
    <reaction evidence="7">
        <text>a 1,2-diacyl-sn-glycero-3-phospho-L-serine(in) = a 1,2-diacyl-sn-glycero-3-phospho-L-serine(out)</text>
        <dbReference type="Rhea" id="RHEA:38663"/>
        <dbReference type="ChEBI" id="CHEBI:57262"/>
    </reaction>
</comment>
<dbReference type="OrthoDB" id="6356248at2759"/>
<keyword evidence="12" id="KW-1185">Reference proteome</keyword>
<name>A0A8C6J3W3_MELUD</name>
<sequence length="661" mass="72509">MAAKSDGRRKMKKGGEVAFTPLQNSEHSGSVQALAPGLPSGAGPGGGSDDDEAPGGGCCSGSGGDGSGGGSRCCCCCCCGGRGGDGGGGGGGGSRGSGGGSSSLCLRLGREQRRYSLWDCLWILAALAVYFADVGTDIWLAVDYYLRGQRWWFGLTLFFVLLGSLSVQVFSFRWFAHDFSTEDSAATAPGHCPAAESKLLVSSSSAAADIDAARPCTPQRQASTASKSNATNSSTNSSSNAAGSGAAGPRAGSGRSASCAFCIWLLQSLVHILQLGQVWRYFHTIYLGIRSRQSGENDRWRFYWKMVYEYADVSMLHLLATFLESAPQLVLQLCIVVQTRTLQALQGLTAAASLVSLAWALASYQKALRDSRDDKKPISYMAVIIQFCWHFFTIAARVITFALFASVFQLYFGIFIVLHWCIMTFWIVHCETEFCITKWEEIVFDMVVGIIYIFSWFNVKEGRTRCRLFIYYFVILLENTALSALWYLYKAPPISDAFAIPALCVVFSSFLTGIVFMLMYYAFFHPNGPRFGQSPSCACEDPATAFTLPSEVATNTLRSISNNRSVTSERDQKFAERDGCVPVFQVRPTAPSTPSSRPPRIEESVIKIDLFRNRYPAWERHVLDRSLRKAILAFECSPAPPRLQYKDDALIQERLEYETTL</sequence>
<evidence type="ECO:0000256" key="3">
    <source>
        <dbReference type="ARBA" id="ARBA00022475"/>
    </source>
</evidence>
<evidence type="ECO:0000256" key="4">
    <source>
        <dbReference type="ARBA" id="ARBA00022692"/>
    </source>
</evidence>
<reference evidence="11" key="3">
    <citation type="submission" date="2025-09" db="UniProtKB">
        <authorList>
            <consortium name="Ensembl"/>
        </authorList>
    </citation>
    <scope>IDENTIFICATION</scope>
</reference>
<accession>A0A8C6J3W3</accession>
<protein>
    <recommendedName>
        <fullName evidence="9">XK-related protein</fullName>
    </recommendedName>
</protein>
<gene>
    <name evidence="11" type="primary">LOC101879507</name>
</gene>
<organism evidence="11 12">
    <name type="scientific">Melopsittacus undulatus</name>
    <name type="common">Budgerigar</name>
    <name type="synonym">Psittacus undulatus</name>
    <dbReference type="NCBI Taxonomy" id="13146"/>
    <lineage>
        <taxon>Eukaryota</taxon>
        <taxon>Metazoa</taxon>
        <taxon>Chordata</taxon>
        <taxon>Craniata</taxon>
        <taxon>Vertebrata</taxon>
        <taxon>Euteleostomi</taxon>
        <taxon>Archelosauria</taxon>
        <taxon>Archosauria</taxon>
        <taxon>Dinosauria</taxon>
        <taxon>Saurischia</taxon>
        <taxon>Theropoda</taxon>
        <taxon>Coelurosauria</taxon>
        <taxon>Aves</taxon>
        <taxon>Neognathae</taxon>
        <taxon>Neoaves</taxon>
        <taxon>Telluraves</taxon>
        <taxon>Australaves</taxon>
        <taxon>Psittaciformes</taxon>
        <taxon>Psittaculidae</taxon>
        <taxon>Melopsittacus</taxon>
    </lineage>
</organism>
<reference evidence="11" key="1">
    <citation type="submission" date="2020-03" db="EMBL/GenBank/DDBJ databases">
        <title>Melopsittacus undulatus (budgerigar) genome, bMelUnd1, maternal haplotype with Z.</title>
        <authorList>
            <person name="Gedman G."/>
            <person name="Mountcastle J."/>
            <person name="Haase B."/>
            <person name="Formenti G."/>
            <person name="Wright T."/>
            <person name="Apodaca J."/>
            <person name="Pelan S."/>
            <person name="Chow W."/>
            <person name="Rhie A."/>
            <person name="Howe K."/>
            <person name="Fedrigo O."/>
            <person name="Jarvis E.D."/>
        </authorList>
    </citation>
    <scope>NUCLEOTIDE SEQUENCE [LARGE SCALE GENOMIC DNA]</scope>
</reference>
<feature type="transmembrane region" description="Helical" evidence="9">
    <location>
        <begin position="410"/>
        <end position="430"/>
    </location>
</feature>
<keyword evidence="6 9" id="KW-0472">Membrane</keyword>
<dbReference type="Proteomes" id="UP000694405">
    <property type="component" value="Chromosome 1"/>
</dbReference>
<feature type="compositionally biased region" description="Low complexity" evidence="10">
    <location>
        <begin position="222"/>
        <end position="247"/>
    </location>
</feature>
<feature type="region of interest" description="Disordered" evidence="10">
    <location>
        <begin position="1"/>
        <end position="49"/>
    </location>
</feature>
<dbReference type="Pfam" id="PF09815">
    <property type="entry name" value="XK-related"/>
    <property type="match status" value="1"/>
</dbReference>
<comment type="similarity">
    <text evidence="2 9">Belongs to the XK family.</text>
</comment>
<keyword evidence="3" id="KW-1003">Cell membrane</keyword>
<evidence type="ECO:0000256" key="5">
    <source>
        <dbReference type="ARBA" id="ARBA00022989"/>
    </source>
</evidence>
<feature type="compositionally biased region" description="Polar residues" evidence="10">
    <location>
        <begin position="21"/>
        <end position="31"/>
    </location>
</feature>
<feature type="transmembrane region" description="Helical" evidence="9">
    <location>
        <begin position="152"/>
        <end position="172"/>
    </location>
</feature>
<feature type="region of interest" description="Disordered" evidence="10">
    <location>
        <begin position="214"/>
        <end position="247"/>
    </location>
</feature>
<feature type="transmembrane region" description="Helical" evidence="9">
    <location>
        <begin position="442"/>
        <end position="457"/>
    </location>
</feature>
<feature type="transmembrane region" description="Helical" evidence="9">
    <location>
        <begin position="383"/>
        <end position="404"/>
    </location>
</feature>
<evidence type="ECO:0000313" key="11">
    <source>
        <dbReference type="Ensembl" id="ENSMUNP00000007884.2"/>
    </source>
</evidence>
<dbReference type="PANTHER" id="PTHR16024">
    <property type="entry name" value="XK-RELATED PROTEIN"/>
    <property type="match status" value="1"/>
</dbReference>
<feature type="transmembrane region" description="Helical" evidence="9">
    <location>
        <begin position="343"/>
        <end position="362"/>
    </location>
</feature>